<gene>
    <name evidence="4" type="ORF">TsocGM_05075</name>
</gene>
<feature type="region of interest" description="Disordered" evidence="1">
    <location>
        <begin position="28"/>
        <end position="47"/>
    </location>
</feature>
<dbReference type="InterPro" id="IPR022655">
    <property type="entry name" value="DUF1553"/>
</dbReference>
<feature type="domain" description="DUF1549" evidence="2">
    <location>
        <begin position="76"/>
        <end position="283"/>
    </location>
</feature>
<evidence type="ECO:0000256" key="1">
    <source>
        <dbReference type="SAM" id="MobiDB-lite"/>
    </source>
</evidence>
<reference evidence="4 5" key="2">
    <citation type="submission" date="2019-01" db="EMBL/GenBank/DDBJ databases">
        <title>Tautonia sociabilis, a novel thermotolerant planctomycete of Isosphaeraceae family, isolated from a 4000 m deep subterranean habitat.</title>
        <authorList>
            <person name="Kovaleva O.L."/>
            <person name="Elcheninov A.G."/>
            <person name="Van Heerden E."/>
            <person name="Toshchakov S.V."/>
            <person name="Novikov A."/>
            <person name="Bonch-Osmolovskaya E.A."/>
            <person name="Kublanov I.V."/>
        </authorList>
    </citation>
    <scope>NUCLEOTIDE SEQUENCE [LARGE SCALE GENOMIC DNA]</scope>
    <source>
        <strain evidence="4 5">GM2012</strain>
    </source>
</reference>
<dbReference type="InterPro" id="IPR011444">
    <property type="entry name" value="DUF1549"/>
</dbReference>
<dbReference type="Proteomes" id="UP000280296">
    <property type="component" value="Unassembled WGS sequence"/>
</dbReference>
<protein>
    <submittedName>
        <fullName evidence="4">DUF1549 domain-containing protein</fullName>
    </submittedName>
</protein>
<evidence type="ECO:0000313" key="4">
    <source>
        <dbReference type="EMBL" id="RUL88967.1"/>
    </source>
</evidence>
<comment type="caution">
    <text evidence="4">The sequence shown here is derived from an EMBL/GenBank/DDBJ whole genome shotgun (WGS) entry which is preliminary data.</text>
</comment>
<name>A0A432MP66_9BACT</name>
<dbReference type="AlphaFoldDB" id="A0A432MP66"/>
<dbReference type="EMBL" id="RYZH01000006">
    <property type="protein sequence ID" value="RUL88967.1"/>
    <property type="molecule type" value="Genomic_DNA"/>
</dbReference>
<keyword evidence="5" id="KW-1185">Reference proteome</keyword>
<accession>A0A432MP66</accession>
<evidence type="ECO:0000259" key="3">
    <source>
        <dbReference type="Pfam" id="PF07587"/>
    </source>
</evidence>
<dbReference type="RefSeq" id="WP_126724219.1">
    <property type="nucleotide sequence ID" value="NZ_RYZH01000006.1"/>
</dbReference>
<reference evidence="4 5" key="1">
    <citation type="submission" date="2018-12" db="EMBL/GenBank/DDBJ databases">
        <authorList>
            <person name="Toschakov S.V."/>
        </authorList>
    </citation>
    <scope>NUCLEOTIDE SEQUENCE [LARGE SCALE GENOMIC DNA]</scope>
    <source>
        <strain evidence="4 5">GM2012</strain>
    </source>
</reference>
<dbReference type="Pfam" id="PF07587">
    <property type="entry name" value="PSD1"/>
    <property type="match status" value="1"/>
</dbReference>
<feature type="domain" description="DUF1553" evidence="3">
    <location>
        <begin position="468"/>
        <end position="694"/>
    </location>
</feature>
<dbReference type="PANTHER" id="PTHR35889:SF3">
    <property type="entry name" value="F-BOX DOMAIN-CONTAINING PROTEIN"/>
    <property type="match status" value="1"/>
</dbReference>
<evidence type="ECO:0000313" key="5">
    <source>
        <dbReference type="Proteomes" id="UP000280296"/>
    </source>
</evidence>
<dbReference type="Pfam" id="PF07583">
    <property type="entry name" value="PSCyt2"/>
    <property type="match status" value="1"/>
</dbReference>
<proteinExistence type="predicted"/>
<dbReference type="PANTHER" id="PTHR35889">
    <property type="entry name" value="CYCLOINULO-OLIGOSACCHARIDE FRUCTANOTRANSFERASE-RELATED"/>
    <property type="match status" value="1"/>
</dbReference>
<sequence>MSHDRRPRRTDRWFCVVLAVSLAAGLASPMAKGGEPNGAVAPPESFGEEEREHWAYRPIDRPEPPDVGDPGWIRNPIDRFLLAEMEAMGFEPSPEADRGSLIRRVTFDLTGLPPTPEEVAAFLADDRPDAFERLVDRLLDRPTFGERWAQHWLDLAHYADSNGFELDADRPDAWRYRDWVVRALNEDVPYDEFLALQLAGDELRPGDEQALIATGFGRCGPREVVGGNIDPKVRRQSELTGVTGTVGSVFLGLTIGCSRCHDHKFDAIPTTDYYRLQAFFEGAEFVELPIADQAEEAAFEQEKARIAALVKPLRDQMAELEAPYRKALREKKEAGLSEAEREVLAIPEGERTPVQQKMAAGAEKALRISWEEVAEAVSKNPDDHADRERLKRAIFEIERTLPPPPARAMALAEPEGGETPETFVYRRGDPYNLGPKVGPRPLGVVLANMGSEAFDPGKIEPVAGRSGRRSSLARWMTRADNPLTARVIVNRLWQHHFGRGIVASPSDFGVRGDLPSHPELLDWLASELISGGWRLKPIHRLMVTSSAYRQASNPGRSVVPDPGHAPGEIDRFRKQVEEDPENVLVSRMEPRRLEAESLRDAFLAVSGELNPQMGGPGIRAPIPSEVEELIFTEAEEVDLWPEHPDPSQHVRRSLYLYRKRNVRVPLFDAFDAPDTQTSCAVRDESTALSHPPSCWVDSCCVNAAGSACSSSQKSAVGSTRPRTW</sequence>
<organism evidence="4 5">
    <name type="scientific">Tautonia sociabilis</name>
    <dbReference type="NCBI Taxonomy" id="2080755"/>
    <lineage>
        <taxon>Bacteria</taxon>
        <taxon>Pseudomonadati</taxon>
        <taxon>Planctomycetota</taxon>
        <taxon>Planctomycetia</taxon>
        <taxon>Isosphaerales</taxon>
        <taxon>Isosphaeraceae</taxon>
        <taxon>Tautonia</taxon>
    </lineage>
</organism>
<evidence type="ECO:0000259" key="2">
    <source>
        <dbReference type="Pfam" id="PF07583"/>
    </source>
</evidence>
<dbReference type="OrthoDB" id="127107at2"/>